<protein>
    <submittedName>
        <fullName evidence="3">Uncharacterized protein</fullName>
    </submittedName>
</protein>
<dbReference type="EMBL" id="JALLAZ020000007">
    <property type="protein sequence ID" value="KAL3805973.1"/>
    <property type="molecule type" value="Genomic_DNA"/>
</dbReference>
<proteinExistence type="predicted"/>
<dbReference type="PANTHER" id="PTHR47942:SF63">
    <property type="entry name" value="PENTATRICOPEPTIDE REPEAT-CONTAINING PROTEIN"/>
    <property type="match status" value="1"/>
</dbReference>
<evidence type="ECO:0000256" key="2">
    <source>
        <dbReference type="SAM" id="MobiDB-lite"/>
    </source>
</evidence>
<dbReference type="PANTHER" id="PTHR47942">
    <property type="entry name" value="TETRATRICOPEPTIDE REPEAT (TPR)-LIKE SUPERFAMILY PROTEIN-RELATED"/>
    <property type="match status" value="1"/>
</dbReference>
<accession>A0ABD3R0W4</accession>
<dbReference type="InterPro" id="IPR051222">
    <property type="entry name" value="PPR/CCM1_RNA-binding"/>
</dbReference>
<evidence type="ECO:0000313" key="3">
    <source>
        <dbReference type="EMBL" id="KAL3805973.1"/>
    </source>
</evidence>
<organism evidence="3 4">
    <name type="scientific">Stephanodiscus triporus</name>
    <dbReference type="NCBI Taxonomy" id="2934178"/>
    <lineage>
        <taxon>Eukaryota</taxon>
        <taxon>Sar</taxon>
        <taxon>Stramenopiles</taxon>
        <taxon>Ochrophyta</taxon>
        <taxon>Bacillariophyta</taxon>
        <taxon>Coscinodiscophyceae</taxon>
        <taxon>Thalassiosirophycidae</taxon>
        <taxon>Stephanodiscales</taxon>
        <taxon>Stephanodiscaceae</taxon>
        <taxon>Stephanodiscus</taxon>
    </lineage>
</organism>
<reference evidence="3 4" key="1">
    <citation type="submission" date="2024-10" db="EMBL/GenBank/DDBJ databases">
        <title>Updated reference genomes for cyclostephanoid diatoms.</title>
        <authorList>
            <person name="Roberts W.R."/>
            <person name="Alverson A.J."/>
        </authorList>
    </citation>
    <scope>NUCLEOTIDE SEQUENCE [LARGE SCALE GENOMIC DNA]</scope>
    <source>
        <strain evidence="3 4">AJA276-08</strain>
    </source>
</reference>
<feature type="region of interest" description="Disordered" evidence="2">
    <location>
        <begin position="52"/>
        <end position="71"/>
    </location>
</feature>
<keyword evidence="4" id="KW-1185">Reference proteome</keyword>
<dbReference type="Gene3D" id="1.25.40.10">
    <property type="entry name" value="Tetratricopeptide repeat domain"/>
    <property type="match status" value="2"/>
</dbReference>
<dbReference type="Proteomes" id="UP001530315">
    <property type="component" value="Unassembled WGS sequence"/>
</dbReference>
<comment type="caution">
    <text evidence="3">The sequence shown here is derived from an EMBL/GenBank/DDBJ whole genome shotgun (WGS) entry which is preliminary data.</text>
</comment>
<sequence>MHFHPGFGRAAKGEAIDTADALRSWRWGDATMTASATTILIATLTTTGPCSARGGRRIGGPRREAGRSGCSTGPFRRISFPGIFDPERRRRPDERSDLAQSGNSICVNIVETYLLPTAYGGAGGAEVRARAADTIVVDDEDGDDDDCRRGSTSWGDDDRVDLAKRRAIDYSARVRAVADATRAMNKMRRMHADYPEHIYPDSLGVKAELNVWSKRAMLLGEERRRRDSFDRTGGLGGAGVVVSSDGVGGGDVIVVGDPAEMLRRLERQDASAVGQYDTYGGDGDGDGDGDLPYGPDAYTSRGCIERMEAILADAEAAYVSTRDERMRPSSDWYNHVLGAWARSDDVVEASRRTREILRGMEAYADAAAAAAADADAMGGDGRDDVRRMRYLASPDTVSYNIVLFCLARCGADATGRGGAREAESMFRGLEDRYRRTGDPTIRPDRVTYGLYCLALARAGLAPEAEAILDSLEDEQQRRDGEENDDDDGTRAAAAVVVPSLTIYNTVLNAWANSRRRDAPMRAESLLERMRILSSTGRNPGVEPDSISVSTVISCHARSRTRRGAERGERMLDDAIDMYSRGNSRVKPDSIMFNCAITGWTNISGVEVEQRGVSRHDIPAERAEALLRKMKDLRLEIEPCAHTYNHILDCVSFCNKISPYRCNLLSAVRPDRTFRRTGSHRFTSGQKVKSKDARIEQ</sequence>
<evidence type="ECO:0000256" key="1">
    <source>
        <dbReference type="ARBA" id="ARBA00022737"/>
    </source>
</evidence>
<dbReference type="InterPro" id="IPR011990">
    <property type="entry name" value="TPR-like_helical_dom_sf"/>
</dbReference>
<gene>
    <name evidence="3" type="ORF">ACHAW5_006580</name>
</gene>
<name>A0ABD3R0W4_9STRA</name>
<evidence type="ECO:0000313" key="4">
    <source>
        <dbReference type="Proteomes" id="UP001530315"/>
    </source>
</evidence>
<keyword evidence="1" id="KW-0677">Repeat</keyword>
<dbReference type="AlphaFoldDB" id="A0ABD3R0W4"/>
<feature type="region of interest" description="Disordered" evidence="2">
    <location>
        <begin position="676"/>
        <end position="696"/>
    </location>
</feature>